<dbReference type="HAMAP" id="MF_01110">
    <property type="entry name" value="ArgC_type2"/>
    <property type="match status" value="1"/>
</dbReference>
<dbReference type="InterPro" id="IPR023013">
    <property type="entry name" value="AGPR_AS"/>
</dbReference>
<evidence type="ECO:0000256" key="3">
    <source>
        <dbReference type="ARBA" id="ARBA00022605"/>
    </source>
</evidence>
<dbReference type="InterPro" id="IPR058924">
    <property type="entry name" value="AGPR_dimerisation_dom"/>
</dbReference>
<dbReference type="SMART" id="SM00859">
    <property type="entry name" value="Semialdhyde_dh"/>
    <property type="match status" value="1"/>
</dbReference>
<dbReference type="PANTHER" id="PTHR32338">
    <property type="entry name" value="N-ACETYL-GAMMA-GLUTAMYL-PHOSPHATE REDUCTASE, CHLOROPLASTIC-RELATED-RELATED"/>
    <property type="match status" value="1"/>
</dbReference>
<dbReference type="InterPro" id="IPR010136">
    <property type="entry name" value="AGPR_type-2"/>
</dbReference>
<feature type="domain" description="Semialdehyde dehydrogenase NAD-binding" evidence="8">
    <location>
        <begin position="49"/>
        <end position="153"/>
    </location>
</feature>
<organism evidence="9 10">
    <name type="scientific">Zavarzinia aquatilis</name>
    <dbReference type="NCBI Taxonomy" id="2211142"/>
    <lineage>
        <taxon>Bacteria</taxon>
        <taxon>Pseudomonadati</taxon>
        <taxon>Pseudomonadota</taxon>
        <taxon>Alphaproteobacteria</taxon>
        <taxon>Rhodospirillales</taxon>
        <taxon>Zavarziniaceae</taxon>
        <taxon>Zavarzinia</taxon>
    </lineage>
</organism>
<evidence type="ECO:0000313" key="9">
    <source>
        <dbReference type="EMBL" id="PWR22979.1"/>
    </source>
</evidence>
<keyword evidence="2 6" id="KW-0055">Arginine biosynthesis</keyword>
<dbReference type="EMBL" id="QGLE01000005">
    <property type="protein sequence ID" value="PWR22979.1"/>
    <property type="molecule type" value="Genomic_DNA"/>
</dbReference>
<comment type="similarity">
    <text evidence="6">Belongs to the NAGSA dehydrogenase family. Type 2 subfamily.</text>
</comment>
<dbReference type="EC" id="1.2.1.38" evidence="6"/>
<dbReference type="AlphaFoldDB" id="A0A317E7R4"/>
<keyword evidence="4 6" id="KW-0521">NADP</keyword>
<comment type="function">
    <text evidence="6">Catalyzes the NADPH-dependent reduction of N-acetyl-5-glutamyl phosphate to yield N-acetyl-L-glutamate 5-semialdehyde.</text>
</comment>
<reference evidence="9 10" key="1">
    <citation type="submission" date="2018-05" db="EMBL/GenBank/DDBJ databases">
        <title>Zavarzinia sp. HR-AS.</title>
        <authorList>
            <person name="Lee Y."/>
            <person name="Jeon C.O."/>
        </authorList>
    </citation>
    <scope>NUCLEOTIDE SEQUENCE [LARGE SCALE GENOMIC DNA]</scope>
    <source>
        <strain evidence="9 10">HR-AS</strain>
    </source>
</reference>
<dbReference type="OrthoDB" id="9801289at2"/>
<dbReference type="SUPFAM" id="SSF51735">
    <property type="entry name" value="NAD(P)-binding Rossmann-fold domains"/>
    <property type="match status" value="1"/>
</dbReference>
<name>A0A317E7R4_9PROT</name>
<gene>
    <name evidence="6 9" type="primary">argC</name>
    <name evidence="9" type="ORF">DKG74_11260</name>
</gene>
<accession>A0A317E7R4</accession>
<comment type="catalytic activity">
    <reaction evidence="6">
        <text>N-acetyl-L-glutamate 5-semialdehyde + phosphate + NADP(+) = N-acetyl-L-glutamyl 5-phosphate + NADPH + H(+)</text>
        <dbReference type="Rhea" id="RHEA:21588"/>
        <dbReference type="ChEBI" id="CHEBI:15378"/>
        <dbReference type="ChEBI" id="CHEBI:29123"/>
        <dbReference type="ChEBI" id="CHEBI:43474"/>
        <dbReference type="ChEBI" id="CHEBI:57783"/>
        <dbReference type="ChEBI" id="CHEBI:57936"/>
        <dbReference type="ChEBI" id="CHEBI:58349"/>
        <dbReference type="EC" id="1.2.1.38"/>
    </reaction>
</comment>
<dbReference type="Gene3D" id="3.40.50.720">
    <property type="entry name" value="NAD(P)-binding Rossmann-like Domain"/>
    <property type="match status" value="1"/>
</dbReference>
<keyword evidence="10" id="KW-1185">Reference proteome</keyword>
<keyword evidence="1 6" id="KW-0963">Cytoplasm</keyword>
<dbReference type="PANTHER" id="PTHR32338:SF10">
    <property type="entry name" value="N-ACETYL-GAMMA-GLUTAMYL-PHOSPHATE REDUCTASE, CHLOROPLASTIC-RELATED"/>
    <property type="match status" value="1"/>
</dbReference>
<dbReference type="GO" id="GO:0005737">
    <property type="term" value="C:cytoplasm"/>
    <property type="evidence" value="ECO:0007669"/>
    <property type="project" value="UniProtKB-SubCell"/>
</dbReference>
<evidence type="ECO:0000256" key="7">
    <source>
        <dbReference type="PROSITE-ProRule" id="PRU10010"/>
    </source>
</evidence>
<feature type="active site" evidence="6 7">
    <location>
        <position position="164"/>
    </location>
</feature>
<dbReference type="SUPFAM" id="SSF55347">
    <property type="entry name" value="Glyceraldehyde-3-phosphate dehydrogenase-like, C-terminal domain"/>
    <property type="match status" value="1"/>
</dbReference>
<dbReference type="InterPro" id="IPR050085">
    <property type="entry name" value="AGPR"/>
</dbReference>
<evidence type="ECO:0000313" key="10">
    <source>
        <dbReference type="Proteomes" id="UP000245461"/>
    </source>
</evidence>
<dbReference type="Pfam" id="PF22698">
    <property type="entry name" value="Semialdhyde_dhC_1"/>
    <property type="match status" value="1"/>
</dbReference>
<evidence type="ECO:0000256" key="2">
    <source>
        <dbReference type="ARBA" id="ARBA00022571"/>
    </source>
</evidence>
<dbReference type="UniPathway" id="UPA00068">
    <property type="reaction ID" value="UER00108"/>
</dbReference>
<keyword evidence="5 6" id="KW-0560">Oxidoreductase</keyword>
<dbReference type="PROSITE" id="PS01224">
    <property type="entry name" value="ARGC"/>
    <property type="match status" value="1"/>
</dbReference>
<comment type="pathway">
    <text evidence="6">Amino-acid biosynthesis; L-arginine biosynthesis; N(2)-acetyl-L-ornithine from L-glutamate: step 3/4.</text>
</comment>
<dbReference type="Gene3D" id="3.30.360.10">
    <property type="entry name" value="Dihydrodipicolinate Reductase, domain 2"/>
    <property type="match status" value="1"/>
</dbReference>
<dbReference type="GO" id="GO:0003942">
    <property type="term" value="F:N-acetyl-gamma-glutamyl-phosphate reductase activity"/>
    <property type="evidence" value="ECO:0007669"/>
    <property type="project" value="UniProtKB-UniRule"/>
</dbReference>
<evidence type="ECO:0000256" key="6">
    <source>
        <dbReference type="HAMAP-Rule" id="MF_01110"/>
    </source>
</evidence>
<evidence type="ECO:0000259" key="8">
    <source>
        <dbReference type="SMART" id="SM00859"/>
    </source>
</evidence>
<dbReference type="NCBIfam" id="TIGR01851">
    <property type="entry name" value="argC_other"/>
    <property type="match status" value="1"/>
</dbReference>
<evidence type="ECO:0000256" key="5">
    <source>
        <dbReference type="ARBA" id="ARBA00023002"/>
    </source>
</evidence>
<dbReference type="CDD" id="cd23935">
    <property type="entry name" value="AGPR_2_C"/>
    <property type="match status" value="1"/>
</dbReference>
<keyword evidence="3 6" id="KW-0028">Amino-acid biosynthesis</keyword>
<dbReference type="Proteomes" id="UP000245461">
    <property type="component" value="Unassembled WGS sequence"/>
</dbReference>
<protein>
    <recommendedName>
        <fullName evidence="6">N-acetyl-gamma-glutamyl-phosphate reductase</fullName>
        <shortName evidence="6">AGPR</shortName>
        <ecNumber evidence="6">1.2.1.38</ecNumber>
    </recommendedName>
    <alternativeName>
        <fullName evidence="6">N-acetyl-glutamate semialdehyde dehydrogenase</fullName>
        <shortName evidence="6">NAGSA dehydrogenase</shortName>
    </alternativeName>
</protein>
<dbReference type="InterPro" id="IPR000534">
    <property type="entry name" value="Semialdehyde_DH_NAD-bd"/>
</dbReference>
<comment type="caution">
    <text evidence="9">The sequence shown here is derived from an EMBL/GenBank/DDBJ whole genome shotgun (WGS) entry which is preliminary data.</text>
</comment>
<comment type="subcellular location">
    <subcellularLocation>
        <location evidence="6">Cytoplasm</location>
    </subcellularLocation>
</comment>
<proteinExistence type="inferred from homology"/>
<dbReference type="GO" id="GO:0051287">
    <property type="term" value="F:NAD binding"/>
    <property type="evidence" value="ECO:0007669"/>
    <property type="project" value="InterPro"/>
</dbReference>
<dbReference type="InterPro" id="IPR036291">
    <property type="entry name" value="NAD(P)-bd_dom_sf"/>
</dbReference>
<sequence>MASSGAYRRCGRAHGLHESVACGRRRLTLYVPAPLARRVPVTRTGATATVFIDGEAGTTGLGIRERLLNVPGIEIRSIDADKRKDPKAKQALMAEVDAVVLCLHDDAARESVALAAELGPGAPRILDASTAHRVADGWVYGFAEMAAGQREAIANAKLVANPGCYPTGAIALLRPLIEAGVLPRDYPVAIHAVSGYSGGGKAMIEAYEAGTAPKFELYGLGLEHKHVPEIKAYAGLDRRPIFVPSVGDFRQGMLVTVALHLDLLEGEQRPADLEAILTRHFAGSELVSVKGTADMGGKIEPEALNDSDRLELRVFGNEARGQALLVARLDNLGKGASGAAVQNLRLMLGL</sequence>
<evidence type="ECO:0000256" key="1">
    <source>
        <dbReference type="ARBA" id="ARBA00022490"/>
    </source>
</evidence>
<evidence type="ECO:0000256" key="4">
    <source>
        <dbReference type="ARBA" id="ARBA00022857"/>
    </source>
</evidence>
<dbReference type="GO" id="GO:0006526">
    <property type="term" value="P:L-arginine biosynthetic process"/>
    <property type="evidence" value="ECO:0007669"/>
    <property type="project" value="UniProtKB-UniRule"/>
</dbReference>